<dbReference type="Proteomes" id="UP000274504">
    <property type="component" value="Unassembled WGS sequence"/>
</dbReference>
<reference evidence="4" key="1">
    <citation type="submission" date="2017-02" db="UniProtKB">
        <authorList>
            <consortium name="WormBaseParasite"/>
        </authorList>
    </citation>
    <scope>IDENTIFICATION</scope>
</reference>
<gene>
    <name evidence="2" type="ORF">HDID_LOCUS6120</name>
</gene>
<dbReference type="EMBL" id="UYSG01004250">
    <property type="protein sequence ID" value="VDL58438.1"/>
    <property type="molecule type" value="Genomic_DNA"/>
</dbReference>
<organism evidence="4">
    <name type="scientific">Hymenolepis diminuta</name>
    <name type="common">Rat tapeworm</name>
    <dbReference type="NCBI Taxonomy" id="6216"/>
    <lineage>
        <taxon>Eukaryota</taxon>
        <taxon>Metazoa</taxon>
        <taxon>Spiralia</taxon>
        <taxon>Lophotrochozoa</taxon>
        <taxon>Platyhelminthes</taxon>
        <taxon>Cestoda</taxon>
        <taxon>Eucestoda</taxon>
        <taxon>Cyclophyllidea</taxon>
        <taxon>Hymenolepididae</taxon>
        <taxon>Hymenolepis</taxon>
    </lineage>
</organism>
<proteinExistence type="predicted"/>
<dbReference type="WBParaSite" id="HDID_0000612201-mRNA-1">
    <property type="protein sequence ID" value="HDID_0000612201-mRNA-1"/>
    <property type="gene ID" value="HDID_0000612201"/>
</dbReference>
<feature type="signal peptide" evidence="1">
    <location>
        <begin position="1"/>
        <end position="27"/>
    </location>
</feature>
<reference evidence="2 3" key="2">
    <citation type="submission" date="2018-11" db="EMBL/GenBank/DDBJ databases">
        <authorList>
            <consortium name="Pathogen Informatics"/>
        </authorList>
    </citation>
    <scope>NUCLEOTIDE SEQUENCE [LARGE SCALE GENOMIC DNA]</scope>
</reference>
<protein>
    <submittedName>
        <fullName evidence="4">Flocculation protein FLO11-like</fullName>
    </submittedName>
</protein>
<feature type="chain" id="PRO_5043131334" evidence="1">
    <location>
        <begin position="28"/>
        <end position="555"/>
    </location>
</feature>
<evidence type="ECO:0000313" key="3">
    <source>
        <dbReference type="Proteomes" id="UP000274504"/>
    </source>
</evidence>
<keyword evidence="1" id="KW-0732">Signal</keyword>
<evidence type="ECO:0000256" key="1">
    <source>
        <dbReference type="SAM" id="SignalP"/>
    </source>
</evidence>
<accession>A0A0R3SMF7</accession>
<sequence length="555" mass="58465">MRPLFECHSLTLLSLLLVSFTVLRCYGLPTSLPLDPTSSTSEQQISSRENSGLFATFQTTPMVTLNDAEIPMKVVPLEEMESRYFSYLTEGPPTTLKVEATTLTPQTDITLIKVETTDSKISKPLEEIKSTSASPTIMTGISTISSTETTEPQESDMKLEYSEGPTVSTNSIPDNGLKSVNITTAPPPLVTKTLMISVSETPESQDLITTTVTTPIITNLPVKDAELLTTVRSHPQIMATLISTPPISEISGTVQTSELKETTSLIATSSSTQESVVIISEDGPITTANPSKETPSVTTPISTSVPVEITTLLSISAPVKQMASSVITSDPPTTVTLSTTPAAVISTQIMMENVTVIKATGSASAAQEQITTAKVKEMALQEVTTIPIAAVTEKIQEETPISSRIPEVSKIGPVVDTTTTLFTTAVGAQVVTAAQPLTSAKPLEQTTQDVQSASIGTAGSKIFDKTSSTAGVMSIQTTESVSITIAPLEANDKISPAIRSSTAFPTEGSVQIATEIENNKRAATVSDVITASKPKEIAASIITTLALPTVQTTQS</sequence>
<dbReference type="STRING" id="6216.A0A0R3SMF7"/>
<evidence type="ECO:0000313" key="2">
    <source>
        <dbReference type="EMBL" id="VDL58438.1"/>
    </source>
</evidence>
<name>A0A0R3SMF7_HYMDI</name>
<evidence type="ECO:0000313" key="4">
    <source>
        <dbReference type="WBParaSite" id="HDID_0000612201-mRNA-1"/>
    </source>
</evidence>
<dbReference type="AlphaFoldDB" id="A0A0R3SMF7"/>